<evidence type="ECO:0000256" key="6">
    <source>
        <dbReference type="ARBA" id="ARBA00022960"/>
    </source>
</evidence>
<comment type="subcellular location">
    <subcellularLocation>
        <location evidence="1 12">Cytoplasm</location>
    </subcellularLocation>
</comment>
<dbReference type="FunFam" id="3.65.10.10:FF:000001">
    <property type="entry name" value="UDP-N-acetylglucosamine 1-carboxyvinyltransferase"/>
    <property type="match status" value="1"/>
</dbReference>
<feature type="domain" description="Enolpyruvate transferase" evidence="13">
    <location>
        <begin position="10"/>
        <end position="408"/>
    </location>
</feature>
<feature type="active site" description="Proton donor" evidence="12">
    <location>
        <position position="119"/>
    </location>
</feature>
<keyword evidence="8 12" id="KW-0131">Cell cycle</keyword>
<dbReference type="GO" id="GO:0009252">
    <property type="term" value="P:peptidoglycan biosynthetic process"/>
    <property type="evidence" value="ECO:0007669"/>
    <property type="project" value="UniProtKB-UniRule"/>
</dbReference>
<evidence type="ECO:0000256" key="5">
    <source>
        <dbReference type="ARBA" id="ARBA00022679"/>
    </source>
</evidence>
<evidence type="ECO:0000256" key="3">
    <source>
        <dbReference type="ARBA" id="ARBA00022490"/>
    </source>
</evidence>
<feature type="binding site" evidence="12">
    <location>
        <begin position="25"/>
        <end position="26"/>
    </location>
    <ligand>
        <name>phosphoenolpyruvate</name>
        <dbReference type="ChEBI" id="CHEBI:58702"/>
    </ligand>
</feature>
<feature type="binding site" evidence="12">
    <location>
        <position position="329"/>
    </location>
    <ligand>
        <name>UDP-N-acetyl-alpha-D-glucosamine</name>
        <dbReference type="ChEBI" id="CHEBI:57705"/>
    </ligand>
</feature>
<organism evidence="14 15">
    <name type="scientific">Heliorestis convoluta</name>
    <dbReference type="NCBI Taxonomy" id="356322"/>
    <lineage>
        <taxon>Bacteria</taxon>
        <taxon>Bacillati</taxon>
        <taxon>Bacillota</taxon>
        <taxon>Clostridia</taxon>
        <taxon>Eubacteriales</taxon>
        <taxon>Heliobacteriaceae</taxon>
        <taxon>Heliorestis</taxon>
    </lineage>
</organism>
<proteinExistence type="inferred from homology"/>
<dbReference type="InterPro" id="IPR036968">
    <property type="entry name" value="Enolpyruvate_Tfrase_sf"/>
</dbReference>
<evidence type="ECO:0000313" key="15">
    <source>
        <dbReference type="Proteomes" id="UP000366051"/>
    </source>
</evidence>
<sequence>MSGERRICIEGGHPLAGTVRISGAKNAVLPILAASLMAKGSCRITDVPNLTDVRVMLEVLSNLGAQVHWDEGTLVIDATEARTDEISADLMRRMRASNLVLGPLLSRFRRVKLSHPGGCSIGSRPMDLHLKGLQNMGARFEERFGYFEVEAERLQGADIHLDFPSVGATENLMMAACLAKGTTVIRNAAKEPEIIDLQNFLNALGARVRGAGLDVIRIDGVSELGGGKHQVIPDRIEAGTFMVAAAITEGDVRITNVIPEHVEPVTAKLREAGVIVQEENDAIRVIGTKERQGIDLKTMPYPGFPTDMQAQMMAFLSIGQGTSVISETIFENRFKHVDELRRMGANIRLEGRVAIVKGVPSLSGAVVEATDLRAGSALILAGLCAENGTTVERIHHIERGYERLVDKLSILGAQIRLEETIFSQ</sequence>
<dbReference type="GO" id="GO:0051301">
    <property type="term" value="P:cell division"/>
    <property type="evidence" value="ECO:0007669"/>
    <property type="project" value="UniProtKB-KW"/>
</dbReference>
<dbReference type="HAMAP" id="MF_00111">
    <property type="entry name" value="MurA"/>
    <property type="match status" value="1"/>
</dbReference>
<accession>A0A5Q2N2N1</accession>
<dbReference type="GO" id="GO:0071555">
    <property type="term" value="P:cell wall organization"/>
    <property type="evidence" value="ECO:0007669"/>
    <property type="project" value="UniProtKB-KW"/>
</dbReference>
<dbReference type="GO" id="GO:0005737">
    <property type="term" value="C:cytoplasm"/>
    <property type="evidence" value="ECO:0007669"/>
    <property type="project" value="UniProtKB-SubCell"/>
</dbReference>
<feature type="modified residue" description="2-(S-cysteinyl)pyruvic acid O-phosphothioketal" evidence="12">
    <location>
        <position position="119"/>
    </location>
</feature>
<dbReference type="InterPro" id="IPR050068">
    <property type="entry name" value="MurA_subfamily"/>
</dbReference>
<keyword evidence="15" id="KW-1185">Reference proteome</keyword>
<reference evidence="15" key="1">
    <citation type="submission" date="2019-11" db="EMBL/GenBank/DDBJ databases">
        <title>Genome sequence of Heliorestis convoluta strain HH, an alkaliphilic and minimalistic phototrophic bacterium from a soda lake in Egypt.</title>
        <authorList>
            <person name="Dewey E.D."/>
            <person name="Stokes L.M."/>
            <person name="Burchell B.M."/>
            <person name="Shaffer K.N."/>
            <person name="Huntington A.M."/>
            <person name="Baker J.M."/>
            <person name="Nadendla S."/>
            <person name="Giglio M.G."/>
            <person name="Touchman J.W."/>
            <person name="Blankenship R.E."/>
            <person name="Madigan M.T."/>
            <person name="Sattley W.M."/>
        </authorList>
    </citation>
    <scope>NUCLEOTIDE SEQUENCE [LARGE SCALE GENOMIC DNA]</scope>
    <source>
        <strain evidence="15">HH</strain>
    </source>
</reference>
<dbReference type="PANTHER" id="PTHR43783">
    <property type="entry name" value="UDP-N-ACETYLGLUCOSAMINE 1-CARBOXYVINYLTRANSFERASE"/>
    <property type="match status" value="1"/>
</dbReference>
<evidence type="ECO:0000256" key="1">
    <source>
        <dbReference type="ARBA" id="ARBA00004496"/>
    </source>
</evidence>
<comment type="catalytic activity">
    <reaction evidence="11 12">
        <text>phosphoenolpyruvate + UDP-N-acetyl-alpha-D-glucosamine = UDP-N-acetyl-3-O-(1-carboxyvinyl)-alpha-D-glucosamine + phosphate</text>
        <dbReference type="Rhea" id="RHEA:18681"/>
        <dbReference type="ChEBI" id="CHEBI:43474"/>
        <dbReference type="ChEBI" id="CHEBI:57705"/>
        <dbReference type="ChEBI" id="CHEBI:58702"/>
        <dbReference type="ChEBI" id="CHEBI:68483"/>
        <dbReference type="EC" id="2.5.1.7"/>
    </reaction>
</comment>
<dbReference type="Proteomes" id="UP000366051">
    <property type="component" value="Chromosome"/>
</dbReference>
<dbReference type="CDD" id="cd01555">
    <property type="entry name" value="UdpNAET"/>
    <property type="match status" value="1"/>
</dbReference>
<evidence type="ECO:0000256" key="12">
    <source>
        <dbReference type="HAMAP-Rule" id="MF_00111"/>
    </source>
</evidence>
<keyword evidence="6 12" id="KW-0133">Cell shape</keyword>
<dbReference type="GO" id="GO:0019277">
    <property type="term" value="P:UDP-N-acetylgalactosamine biosynthetic process"/>
    <property type="evidence" value="ECO:0007669"/>
    <property type="project" value="InterPro"/>
</dbReference>
<dbReference type="AlphaFoldDB" id="A0A5Q2N2N1"/>
<dbReference type="KEGG" id="hcv:FTV88_1758"/>
<evidence type="ECO:0000313" key="14">
    <source>
        <dbReference type="EMBL" id="QGG47856.1"/>
    </source>
</evidence>
<comment type="function">
    <text evidence="12">Cell wall formation. Adds enolpyruvyl to UDP-N-acetylglucosamine.</text>
</comment>
<evidence type="ECO:0000256" key="10">
    <source>
        <dbReference type="ARBA" id="ARBA00038367"/>
    </source>
</evidence>
<gene>
    <name evidence="12" type="primary">murA</name>
    <name evidence="14" type="ORF">FTV88_1758</name>
</gene>
<dbReference type="NCBIfam" id="TIGR01072">
    <property type="entry name" value="murA"/>
    <property type="match status" value="1"/>
</dbReference>
<evidence type="ECO:0000256" key="7">
    <source>
        <dbReference type="ARBA" id="ARBA00022984"/>
    </source>
</evidence>
<dbReference type="SUPFAM" id="SSF55205">
    <property type="entry name" value="EPT/RTPC-like"/>
    <property type="match status" value="1"/>
</dbReference>
<dbReference type="NCBIfam" id="NF006873">
    <property type="entry name" value="PRK09369.1"/>
    <property type="match status" value="1"/>
</dbReference>
<dbReference type="InterPro" id="IPR013792">
    <property type="entry name" value="RNA3'P_cycl/enolpyr_Trfase_a/b"/>
</dbReference>
<evidence type="ECO:0000256" key="2">
    <source>
        <dbReference type="ARBA" id="ARBA00004752"/>
    </source>
</evidence>
<dbReference type="Gene3D" id="3.65.10.10">
    <property type="entry name" value="Enolpyruvate transferase domain"/>
    <property type="match status" value="2"/>
</dbReference>
<evidence type="ECO:0000259" key="13">
    <source>
        <dbReference type="Pfam" id="PF00275"/>
    </source>
</evidence>
<dbReference type="PANTHER" id="PTHR43783:SF1">
    <property type="entry name" value="UDP-N-ACETYLGLUCOSAMINE 1-CARBOXYVINYLTRANSFERASE"/>
    <property type="match status" value="1"/>
</dbReference>
<keyword evidence="7 12" id="KW-0573">Peptidoglycan synthesis</keyword>
<keyword evidence="12" id="KW-0670">Pyruvate</keyword>
<keyword evidence="9 12" id="KW-0961">Cell wall biogenesis/degradation</keyword>
<feature type="binding site" evidence="12">
    <location>
        <begin position="124"/>
        <end position="128"/>
    </location>
    <ligand>
        <name>UDP-N-acetyl-alpha-D-glucosamine</name>
        <dbReference type="ChEBI" id="CHEBI:57705"/>
    </ligand>
</feature>
<feature type="binding site" evidence="12">
    <location>
        <position position="307"/>
    </location>
    <ligand>
        <name>UDP-N-acetyl-alpha-D-glucosamine</name>
        <dbReference type="ChEBI" id="CHEBI:57705"/>
    </ligand>
</feature>
<comment type="similarity">
    <text evidence="10 12">Belongs to the EPSP synthase family. MurA subfamily.</text>
</comment>
<dbReference type="InterPro" id="IPR005750">
    <property type="entry name" value="UDP_GlcNAc_COvinyl_MurA"/>
</dbReference>
<name>A0A5Q2N2N1_9FIRM</name>
<keyword evidence="5 12" id="KW-0808">Transferase</keyword>
<dbReference type="Pfam" id="PF00275">
    <property type="entry name" value="EPSP_synthase"/>
    <property type="match status" value="1"/>
</dbReference>
<protein>
    <recommendedName>
        <fullName evidence="12">UDP-N-acetylglucosamine 1-carboxyvinyltransferase</fullName>
        <ecNumber evidence="12">2.5.1.7</ecNumber>
    </recommendedName>
    <alternativeName>
        <fullName evidence="12">Enoylpyruvate transferase</fullName>
    </alternativeName>
    <alternativeName>
        <fullName evidence="12">UDP-N-acetylglucosamine enolpyruvyl transferase</fullName>
        <shortName evidence="12">EPT</shortName>
    </alternativeName>
</protein>
<comment type="pathway">
    <text evidence="2 12">Cell wall biogenesis; peptidoglycan biosynthesis.</text>
</comment>
<dbReference type="InterPro" id="IPR001986">
    <property type="entry name" value="Enolpyruvate_Tfrase_dom"/>
</dbReference>
<dbReference type="EC" id="2.5.1.7" evidence="12"/>
<keyword evidence="4 12" id="KW-0132">Cell division</keyword>
<feature type="binding site" evidence="12">
    <location>
        <position position="95"/>
    </location>
    <ligand>
        <name>UDP-N-acetyl-alpha-D-glucosamine</name>
        <dbReference type="ChEBI" id="CHEBI:57705"/>
    </ligand>
</feature>
<evidence type="ECO:0000256" key="4">
    <source>
        <dbReference type="ARBA" id="ARBA00022618"/>
    </source>
</evidence>
<evidence type="ECO:0000256" key="8">
    <source>
        <dbReference type="ARBA" id="ARBA00023306"/>
    </source>
</evidence>
<dbReference type="UniPathway" id="UPA00219"/>
<keyword evidence="3 12" id="KW-0963">Cytoplasm</keyword>
<evidence type="ECO:0000256" key="11">
    <source>
        <dbReference type="ARBA" id="ARBA00047527"/>
    </source>
</evidence>
<dbReference type="RefSeq" id="WP_153725154.1">
    <property type="nucleotide sequence ID" value="NZ_CP045875.1"/>
</dbReference>
<comment type="caution">
    <text evidence="12">Lacks conserved residue(s) required for the propagation of feature annotation.</text>
</comment>
<evidence type="ECO:0000256" key="9">
    <source>
        <dbReference type="ARBA" id="ARBA00023316"/>
    </source>
</evidence>
<dbReference type="EMBL" id="CP045875">
    <property type="protein sequence ID" value="QGG47856.1"/>
    <property type="molecule type" value="Genomic_DNA"/>
</dbReference>
<dbReference type="GO" id="GO:0008760">
    <property type="term" value="F:UDP-N-acetylglucosamine 1-carboxyvinyltransferase activity"/>
    <property type="evidence" value="ECO:0007669"/>
    <property type="project" value="UniProtKB-UniRule"/>
</dbReference>
<dbReference type="GO" id="GO:0008360">
    <property type="term" value="P:regulation of cell shape"/>
    <property type="evidence" value="ECO:0007669"/>
    <property type="project" value="UniProtKB-KW"/>
</dbReference>
<dbReference type="OrthoDB" id="9803760at2"/>